<protein>
    <submittedName>
        <fullName evidence="1">DUF116 domain-containing protein</fullName>
    </submittedName>
</protein>
<evidence type="ECO:0000313" key="1">
    <source>
        <dbReference type="EMBL" id="NMA44710.1"/>
    </source>
</evidence>
<comment type="caution">
    <text evidence="1">The sequence shown here is derived from an EMBL/GenBank/DDBJ whole genome shotgun (WGS) entry which is preliminary data.</text>
</comment>
<dbReference type="PIRSF" id="PIRSF006594">
    <property type="entry name" value="UCP006594"/>
    <property type="match status" value="1"/>
</dbReference>
<gene>
    <name evidence="1" type="ORF">GX950_02785</name>
</gene>
<reference evidence="1 2" key="1">
    <citation type="journal article" date="2020" name="Biotechnol. Biofuels">
        <title>New insights from the biogas microbiome by comprehensive genome-resolved metagenomics of nearly 1600 species originating from multiple anaerobic digesters.</title>
        <authorList>
            <person name="Campanaro S."/>
            <person name="Treu L."/>
            <person name="Rodriguez-R L.M."/>
            <person name="Kovalovszki A."/>
            <person name="Ziels R.M."/>
            <person name="Maus I."/>
            <person name="Zhu X."/>
            <person name="Kougias P.G."/>
            <person name="Basile A."/>
            <person name="Luo G."/>
            <person name="Schluter A."/>
            <person name="Konstantinidis K.T."/>
            <person name="Angelidaki I."/>
        </authorList>
    </citation>
    <scope>NUCLEOTIDE SEQUENCE [LARGE SCALE GENOMIC DNA]</scope>
    <source>
        <strain evidence="1">AS22ysBPME_79</strain>
    </source>
</reference>
<dbReference type="InterPro" id="IPR002829">
    <property type="entry name" value="DUF116"/>
</dbReference>
<sequence>MVDTVYEKIRTAIGKALDDTTHFNAANAAQTIGKSLGLSDSMIQYTHVELRNTIYESEFKKVKVEDRMLFLPHCSRNTKVCKATLDDEGYHCKQCGGCNLGDAVKIAKQLGYKKIFIVPGGSLVKKIIDKEKPKAVVGVCCFNEALMSIDMAKSMDVVPQVALLLKDGCSNTQINLPLLEEKLSIGLEKK</sequence>
<dbReference type="EMBL" id="JAAZKV010000019">
    <property type="protein sequence ID" value="NMA44710.1"/>
    <property type="molecule type" value="Genomic_DNA"/>
</dbReference>
<dbReference type="PANTHER" id="PTHR43801">
    <property type="entry name" value="NUCLEOTIDE-BINDING PROTEIN-RELATED"/>
    <property type="match status" value="1"/>
</dbReference>
<accession>A0A7K4BZM4</accession>
<proteinExistence type="predicted"/>
<dbReference type="AlphaFoldDB" id="A0A7K4BZM4"/>
<name>A0A7K4BZM4_9ARCH</name>
<dbReference type="Proteomes" id="UP000526302">
    <property type="component" value="Unassembled WGS sequence"/>
</dbReference>
<organism evidence="1 2">
    <name type="scientific">Candidatus Iainarchaeum sp</name>
    <dbReference type="NCBI Taxonomy" id="3101447"/>
    <lineage>
        <taxon>Archaea</taxon>
        <taxon>Candidatus Iainarchaeota</taxon>
        <taxon>Candidatus Iainarchaeia</taxon>
        <taxon>Candidatus Iainarchaeales</taxon>
        <taxon>Candidatus Iainarchaeaceae</taxon>
        <taxon>Candidatus Iainarchaeum</taxon>
    </lineage>
</organism>
<dbReference type="Pfam" id="PF01976">
    <property type="entry name" value="DUF116"/>
    <property type="match status" value="1"/>
</dbReference>
<evidence type="ECO:0000313" key="2">
    <source>
        <dbReference type="Proteomes" id="UP000526302"/>
    </source>
</evidence>
<dbReference type="PANTHER" id="PTHR43801:SF1">
    <property type="entry name" value="POLYPRENYL SYNTHETASE"/>
    <property type="match status" value="1"/>
</dbReference>